<dbReference type="RefSeq" id="WP_005437136.1">
    <property type="nucleotide sequence ID" value="NZ_JH815521.1"/>
</dbReference>
<sequence>MQFGFPRDRQLRYADFAKLRPAQKRGRAFMYLKLATLYTKYCRTYRPKFFRTIAMVAAVLGAGAVMQSAHMMPDWIPVWFLGVLAWNHSVVRAPDLHPNVLFFLRDAGATTASSIPADLLRDKGPLLMLIWVVTGYMSGEWLSLNAGMTGFILMTFFVSTFRIIRMMNGNLEAFVLVGEKVMEIAEDARADLAAQAREEQACREDEGS</sequence>
<feature type="transmembrane region" description="Helical" evidence="1">
    <location>
        <begin position="49"/>
        <end position="69"/>
    </location>
</feature>
<name>K1JJ14_9BURK</name>
<proteinExistence type="predicted"/>
<accession>K1JJ14</accession>
<evidence type="ECO:0000256" key="1">
    <source>
        <dbReference type="SAM" id="Phobius"/>
    </source>
</evidence>
<dbReference type="AlphaFoldDB" id="K1JJ14"/>
<keyword evidence="1" id="KW-0472">Membrane</keyword>
<comment type="caution">
    <text evidence="2">The sequence shown here is derived from an EMBL/GenBank/DDBJ whole genome shotgun (WGS) entry which is preliminary data.</text>
</comment>
<keyword evidence="3" id="KW-1185">Reference proteome</keyword>
<feature type="transmembrane region" description="Helical" evidence="1">
    <location>
        <begin position="141"/>
        <end position="164"/>
    </location>
</feature>
<dbReference type="Proteomes" id="UP000005835">
    <property type="component" value="Unassembled WGS sequence"/>
</dbReference>
<dbReference type="HOGENOM" id="CLU_1320338_0_0_4"/>
<dbReference type="PATRIC" id="fig|742823.3.peg.2258"/>
<organism evidence="2 3">
    <name type="scientific">Sutterella wadsworthensis 2_1_59BFAA</name>
    <dbReference type="NCBI Taxonomy" id="742823"/>
    <lineage>
        <taxon>Bacteria</taxon>
        <taxon>Pseudomonadati</taxon>
        <taxon>Pseudomonadota</taxon>
        <taxon>Betaproteobacteria</taxon>
        <taxon>Burkholderiales</taxon>
        <taxon>Sutterellaceae</taxon>
        <taxon>Sutterella</taxon>
    </lineage>
</organism>
<gene>
    <name evidence="2" type="ORF">HMPREF9465_02249</name>
</gene>
<keyword evidence="1" id="KW-1133">Transmembrane helix</keyword>
<keyword evidence="1" id="KW-0812">Transmembrane</keyword>
<protein>
    <submittedName>
        <fullName evidence="2">Uncharacterized protein</fullName>
    </submittedName>
</protein>
<dbReference type="EMBL" id="ADMG01000053">
    <property type="protein sequence ID" value="EKB30151.1"/>
    <property type="molecule type" value="Genomic_DNA"/>
</dbReference>
<evidence type="ECO:0000313" key="2">
    <source>
        <dbReference type="EMBL" id="EKB30151.1"/>
    </source>
</evidence>
<evidence type="ECO:0000313" key="3">
    <source>
        <dbReference type="Proteomes" id="UP000005835"/>
    </source>
</evidence>
<dbReference type="STRING" id="742823.HMPREF9465_02249"/>
<reference evidence="2 3" key="1">
    <citation type="submission" date="2012-05" db="EMBL/GenBank/DDBJ databases">
        <title>The Genome Sequence of Sutterella wadsworthensis 2_1_59BFAA.</title>
        <authorList>
            <consortium name="The Broad Institute Genome Sequencing Platform"/>
            <person name="Earl A."/>
            <person name="Ward D."/>
            <person name="Feldgarden M."/>
            <person name="Gevers D."/>
            <person name="Daigneault M."/>
            <person name="Strauss J."/>
            <person name="Allen-Vercoe E."/>
            <person name="Walker B."/>
            <person name="Young S.K."/>
            <person name="Zeng Q."/>
            <person name="Gargeya S."/>
            <person name="Fitzgerald M."/>
            <person name="Haas B."/>
            <person name="Abouelleil A."/>
            <person name="Alvarado L."/>
            <person name="Arachchi H.M."/>
            <person name="Berlin A.M."/>
            <person name="Chapman S.B."/>
            <person name="Goldberg J."/>
            <person name="Griggs A."/>
            <person name="Gujja S."/>
            <person name="Hansen M."/>
            <person name="Howarth C."/>
            <person name="Imamovic A."/>
            <person name="Larimer J."/>
            <person name="McCowen C."/>
            <person name="Montmayeur A."/>
            <person name="Murphy C."/>
            <person name="Neiman D."/>
            <person name="Pearson M."/>
            <person name="Priest M."/>
            <person name="Roberts A."/>
            <person name="Saif S."/>
            <person name="Shea T."/>
            <person name="Sisk P."/>
            <person name="Sykes S."/>
            <person name="Wortman J."/>
            <person name="Nusbaum C."/>
            <person name="Birren B."/>
        </authorList>
    </citation>
    <scope>NUCLEOTIDE SEQUENCE [LARGE SCALE GENOMIC DNA]</scope>
    <source>
        <strain evidence="2 3">2_1_59BFAA</strain>
    </source>
</reference>